<dbReference type="FunFam" id="2.60.40.10:FF:000214">
    <property type="entry name" value="titin isoform X1"/>
    <property type="match status" value="1"/>
</dbReference>
<proteinExistence type="predicted"/>
<dbReference type="Pfam" id="PF07679">
    <property type="entry name" value="I-set"/>
    <property type="match status" value="1"/>
</dbReference>
<evidence type="ECO:0000313" key="8">
    <source>
        <dbReference type="Proteomes" id="UP000694522"/>
    </source>
</evidence>
<organism evidence="7 8">
    <name type="scientific">Amazona collaria</name>
    <name type="common">yellow-billed parrot</name>
    <dbReference type="NCBI Taxonomy" id="241587"/>
    <lineage>
        <taxon>Eukaryota</taxon>
        <taxon>Metazoa</taxon>
        <taxon>Chordata</taxon>
        <taxon>Craniata</taxon>
        <taxon>Vertebrata</taxon>
        <taxon>Euteleostomi</taxon>
        <taxon>Archelosauria</taxon>
        <taxon>Archosauria</taxon>
        <taxon>Dinosauria</taxon>
        <taxon>Saurischia</taxon>
        <taxon>Theropoda</taxon>
        <taxon>Coelurosauria</taxon>
        <taxon>Aves</taxon>
        <taxon>Neognathae</taxon>
        <taxon>Neoaves</taxon>
        <taxon>Telluraves</taxon>
        <taxon>Australaves</taxon>
        <taxon>Psittaciformes</taxon>
        <taxon>Psittacidae</taxon>
        <taxon>Amazona</taxon>
    </lineage>
</organism>
<accession>A0A8B9EYX3</accession>
<dbReference type="InterPro" id="IPR007110">
    <property type="entry name" value="Ig-like_dom"/>
</dbReference>
<reference evidence="7" key="1">
    <citation type="submission" date="2025-08" db="UniProtKB">
        <authorList>
            <consortium name="Ensembl"/>
        </authorList>
    </citation>
    <scope>IDENTIFICATION</scope>
</reference>
<evidence type="ECO:0000256" key="3">
    <source>
        <dbReference type="ARBA" id="ARBA00022553"/>
    </source>
</evidence>
<dbReference type="InterPro" id="IPR013098">
    <property type="entry name" value="Ig_I-set"/>
</dbReference>
<dbReference type="InterPro" id="IPR003599">
    <property type="entry name" value="Ig_sub"/>
</dbReference>
<keyword evidence="4" id="KW-1015">Disulfide bond</keyword>
<dbReference type="InterPro" id="IPR013783">
    <property type="entry name" value="Ig-like_fold"/>
</dbReference>
<dbReference type="InterPro" id="IPR036179">
    <property type="entry name" value="Ig-like_dom_sf"/>
</dbReference>
<evidence type="ECO:0000259" key="6">
    <source>
        <dbReference type="PROSITE" id="PS50835"/>
    </source>
</evidence>
<evidence type="ECO:0000313" key="7">
    <source>
        <dbReference type="Ensembl" id="ENSACOP00000000407.1"/>
    </source>
</evidence>
<feature type="compositionally biased region" description="Polar residues" evidence="5">
    <location>
        <begin position="95"/>
        <end position="104"/>
    </location>
</feature>
<dbReference type="PANTHER" id="PTHR35971:SF4">
    <property type="entry name" value="OBSCURIN"/>
    <property type="match status" value="1"/>
</dbReference>
<feature type="domain" description="Ig-like" evidence="6">
    <location>
        <begin position="30"/>
        <end position="97"/>
    </location>
</feature>
<dbReference type="PANTHER" id="PTHR35971">
    <property type="entry name" value="SI:DKEY-31G6.6"/>
    <property type="match status" value="1"/>
</dbReference>
<evidence type="ECO:0000256" key="5">
    <source>
        <dbReference type="SAM" id="MobiDB-lite"/>
    </source>
</evidence>
<evidence type="ECO:0000256" key="4">
    <source>
        <dbReference type="ARBA" id="ARBA00023157"/>
    </source>
</evidence>
<dbReference type="SMART" id="SM00408">
    <property type="entry name" value="IGc2"/>
    <property type="match status" value="1"/>
</dbReference>
<keyword evidence="8" id="KW-1185">Reference proteome</keyword>
<evidence type="ECO:0000256" key="1">
    <source>
        <dbReference type="ARBA" id="ARBA00004496"/>
    </source>
</evidence>
<protein>
    <recommendedName>
        <fullName evidence="6">Ig-like domain-containing protein</fullName>
    </recommendedName>
</protein>
<keyword evidence="2" id="KW-0963">Cytoplasm</keyword>
<dbReference type="Proteomes" id="UP000694522">
    <property type="component" value="Unplaced"/>
</dbReference>
<dbReference type="Ensembl" id="ENSACOT00000000425.1">
    <property type="protein sequence ID" value="ENSACOP00000000407.1"/>
    <property type="gene ID" value="ENSACOG00000000310.1"/>
</dbReference>
<dbReference type="SUPFAM" id="SSF48726">
    <property type="entry name" value="Immunoglobulin"/>
    <property type="match status" value="1"/>
</dbReference>
<reference evidence="7" key="2">
    <citation type="submission" date="2025-09" db="UniProtKB">
        <authorList>
            <consortium name="Ensembl"/>
        </authorList>
    </citation>
    <scope>IDENTIFICATION</scope>
</reference>
<dbReference type="SMART" id="SM00409">
    <property type="entry name" value="IG"/>
    <property type="match status" value="1"/>
</dbReference>
<name>A0A8B9EYX3_9PSIT</name>
<sequence length="104" mass="11965">RWKRETWLGLLHLYRFSFVKKLEAVNAEIGGSVTLTCDVSHAKGRVVWRRNKTEIKPSKRFQIHEEGVKRTLTITGIRAEDEGEYSCESRDDKNMLSSGVLTRG</sequence>
<feature type="region of interest" description="Disordered" evidence="5">
    <location>
        <begin position="82"/>
        <end position="104"/>
    </location>
</feature>
<dbReference type="InterPro" id="IPR052385">
    <property type="entry name" value="Obscurin/Obscurin-like_Reg"/>
</dbReference>
<keyword evidence="3" id="KW-0597">Phosphoprotein</keyword>
<dbReference type="AlphaFoldDB" id="A0A8B9EYX3"/>
<dbReference type="Gene3D" id="2.60.40.10">
    <property type="entry name" value="Immunoglobulins"/>
    <property type="match status" value="1"/>
</dbReference>
<dbReference type="InterPro" id="IPR003598">
    <property type="entry name" value="Ig_sub2"/>
</dbReference>
<evidence type="ECO:0000256" key="2">
    <source>
        <dbReference type="ARBA" id="ARBA00022490"/>
    </source>
</evidence>
<dbReference type="GO" id="GO:0005737">
    <property type="term" value="C:cytoplasm"/>
    <property type="evidence" value="ECO:0007669"/>
    <property type="project" value="UniProtKB-SubCell"/>
</dbReference>
<comment type="subcellular location">
    <subcellularLocation>
        <location evidence="1">Cytoplasm</location>
    </subcellularLocation>
</comment>
<dbReference type="PROSITE" id="PS50835">
    <property type="entry name" value="IG_LIKE"/>
    <property type="match status" value="1"/>
</dbReference>